<feature type="transmembrane region" description="Helical" evidence="1">
    <location>
        <begin position="267"/>
        <end position="286"/>
    </location>
</feature>
<dbReference type="Gene3D" id="2.60.40.150">
    <property type="entry name" value="C2 domain"/>
    <property type="match status" value="1"/>
</dbReference>
<dbReference type="CDD" id="cd04051">
    <property type="entry name" value="C2_SRC2_like"/>
    <property type="match status" value="1"/>
</dbReference>
<name>A0AAV0S1I7_9ROSI</name>
<reference evidence="3" key="1">
    <citation type="submission" date="2022-08" db="EMBL/GenBank/DDBJ databases">
        <authorList>
            <person name="Gutierrez-Valencia J."/>
        </authorList>
    </citation>
    <scope>NUCLEOTIDE SEQUENCE</scope>
</reference>
<accession>A0AAV0S1I7</accession>
<dbReference type="PANTHER" id="PTHR32246">
    <property type="entry name" value="INGRESSION PROTEIN FIC1"/>
    <property type="match status" value="1"/>
</dbReference>
<comment type="caution">
    <text evidence="3">The sequence shown here is derived from an EMBL/GenBank/DDBJ whole genome shotgun (WGS) entry which is preliminary data.</text>
</comment>
<dbReference type="Pfam" id="PF00168">
    <property type="entry name" value="C2"/>
    <property type="match status" value="1"/>
</dbReference>
<evidence type="ECO:0000259" key="2">
    <source>
        <dbReference type="PROSITE" id="PS50004"/>
    </source>
</evidence>
<protein>
    <recommendedName>
        <fullName evidence="2">C2 domain-containing protein</fullName>
    </recommendedName>
</protein>
<dbReference type="PROSITE" id="PS50004">
    <property type="entry name" value="C2"/>
    <property type="match status" value="1"/>
</dbReference>
<organism evidence="3 4">
    <name type="scientific">Linum tenue</name>
    <dbReference type="NCBI Taxonomy" id="586396"/>
    <lineage>
        <taxon>Eukaryota</taxon>
        <taxon>Viridiplantae</taxon>
        <taxon>Streptophyta</taxon>
        <taxon>Embryophyta</taxon>
        <taxon>Tracheophyta</taxon>
        <taxon>Spermatophyta</taxon>
        <taxon>Magnoliopsida</taxon>
        <taxon>eudicotyledons</taxon>
        <taxon>Gunneridae</taxon>
        <taxon>Pentapetalae</taxon>
        <taxon>rosids</taxon>
        <taxon>fabids</taxon>
        <taxon>Malpighiales</taxon>
        <taxon>Linaceae</taxon>
        <taxon>Linum</taxon>
    </lineage>
</organism>
<dbReference type="Proteomes" id="UP001154282">
    <property type="component" value="Unassembled WGS sequence"/>
</dbReference>
<keyword evidence="1" id="KW-0472">Membrane</keyword>
<keyword evidence="1" id="KW-0812">Transmembrane</keyword>
<dbReference type="InterPro" id="IPR000008">
    <property type="entry name" value="C2_dom"/>
</dbReference>
<feature type="domain" description="C2" evidence="2">
    <location>
        <begin position="1"/>
        <end position="111"/>
    </location>
</feature>
<keyword evidence="1" id="KW-1133">Transmembrane helix</keyword>
<evidence type="ECO:0000313" key="4">
    <source>
        <dbReference type="Proteomes" id="UP001154282"/>
    </source>
</evidence>
<gene>
    <name evidence="3" type="ORF">LITE_LOCUS51032</name>
</gene>
<evidence type="ECO:0000256" key="1">
    <source>
        <dbReference type="SAM" id="Phobius"/>
    </source>
</evidence>
<sequence>MERTTLEINLISAQRLKSVNLISKMDVYAVVSISGDPSNQPARTPVAGGDSPTWNFPIRFAVDGAAAEQDDRVSLVVKLRCERALLGDRDVGEVVVPIKELLTGGGGKGGMKFVSYQIRRPSGKPGGELNFSYKLGENSGPAAAAKLEGNKSDEPVTAYPAVAMGTSTSFGGGYPPVDSGYAAYPPPPPPQQYVGYPSVAPAGYGYYPPPPPGGYGYPPGQQAGYGYPPGQPAGYGYPPGQPAGYGYPPPVVVQPQQQQQQKKKNKFGMGLGAGLLGGAIGGLLIGDMVSDVGAYDAGYDSGFADAGGFDF</sequence>
<keyword evidence="4" id="KW-1185">Reference proteome</keyword>
<dbReference type="InterPro" id="IPR035892">
    <property type="entry name" value="C2_domain_sf"/>
</dbReference>
<dbReference type="AlphaFoldDB" id="A0AAV0S1I7"/>
<dbReference type="InterPro" id="IPR044750">
    <property type="entry name" value="C2_SRC2/BAP"/>
</dbReference>
<proteinExistence type="predicted"/>
<dbReference type="SMART" id="SM00239">
    <property type="entry name" value="C2"/>
    <property type="match status" value="1"/>
</dbReference>
<dbReference type="EMBL" id="CAMGYJ010000011">
    <property type="protein sequence ID" value="CAI0626844.1"/>
    <property type="molecule type" value="Genomic_DNA"/>
</dbReference>
<dbReference type="PANTHER" id="PTHR32246:SF173">
    <property type="entry name" value="C2 DOMAIN-CONTAINING PROTEIN"/>
    <property type="match status" value="1"/>
</dbReference>
<dbReference type="GO" id="GO:0006952">
    <property type="term" value="P:defense response"/>
    <property type="evidence" value="ECO:0007669"/>
    <property type="project" value="InterPro"/>
</dbReference>
<evidence type="ECO:0000313" key="3">
    <source>
        <dbReference type="EMBL" id="CAI0626844.1"/>
    </source>
</evidence>
<dbReference type="SUPFAM" id="SSF49562">
    <property type="entry name" value="C2 domain (Calcium/lipid-binding domain, CaLB)"/>
    <property type="match status" value="1"/>
</dbReference>